<gene>
    <name evidence="1" type="ORF">XPG1_1192</name>
</gene>
<reference evidence="1 2" key="1">
    <citation type="submission" date="2013-07" db="EMBL/GenBank/DDBJ databases">
        <authorList>
            <person name="Genoscope - CEA"/>
        </authorList>
    </citation>
    <scope>NUCLEOTIDE SEQUENCE [LARGE SCALE GENOMIC DNA]</scope>
    <source>
        <strain evidence="1 2">G6</strain>
    </source>
</reference>
<protein>
    <submittedName>
        <fullName evidence="1">Uncharacterized protein</fullName>
    </submittedName>
</protein>
<dbReference type="Proteomes" id="UP000032735">
    <property type="component" value="Chromosome"/>
</dbReference>
<keyword evidence="2" id="KW-1185">Reference proteome</keyword>
<accession>A0A068R0N8</accession>
<sequence length="66" mass="7072">MQVKSNPPPGLAGAIHSVLPGAEVAKAQVAISRFAAVNNILKAFILIPHEAPVKEMNDKFLVYVHL</sequence>
<evidence type="ECO:0000313" key="2">
    <source>
        <dbReference type="Proteomes" id="UP000032735"/>
    </source>
</evidence>
<organism evidence="1 2">
    <name type="scientific">Xenorhabdus poinarii G6</name>
    <dbReference type="NCBI Taxonomy" id="1354304"/>
    <lineage>
        <taxon>Bacteria</taxon>
        <taxon>Pseudomonadati</taxon>
        <taxon>Pseudomonadota</taxon>
        <taxon>Gammaproteobacteria</taxon>
        <taxon>Enterobacterales</taxon>
        <taxon>Morganellaceae</taxon>
        <taxon>Xenorhabdus</taxon>
    </lineage>
</organism>
<proteinExistence type="predicted"/>
<name>A0A068R0N8_9GAMM</name>
<evidence type="ECO:0000313" key="1">
    <source>
        <dbReference type="EMBL" id="CDG20847.1"/>
    </source>
</evidence>
<dbReference type="AlphaFoldDB" id="A0A068R0N8"/>
<dbReference type="HOGENOM" id="CLU_206062_0_0_6"/>
<dbReference type="KEGG" id="xpo:XPG1_1192"/>
<dbReference type="STRING" id="1354304.XPG1_1192"/>
<dbReference type="EMBL" id="FO704551">
    <property type="protein sequence ID" value="CDG20847.1"/>
    <property type="molecule type" value="Genomic_DNA"/>
</dbReference>